<gene>
    <name evidence="1" type="ORF">LCGC14_2956170</name>
</gene>
<dbReference type="EMBL" id="LAZR01059713">
    <property type="protein sequence ID" value="KKK67231.1"/>
    <property type="molecule type" value="Genomic_DNA"/>
</dbReference>
<evidence type="ECO:0000313" key="1">
    <source>
        <dbReference type="EMBL" id="KKK67231.1"/>
    </source>
</evidence>
<feature type="non-terminal residue" evidence="1">
    <location>
        <position position="97"/>
    </location>
</feature>
<name>A0A0F9A4Z1_9ZZZZ</name>
<reference evidence="1" key="1">
    <citation type="journal article" date="2015" name="Nature">
        <title>Complex archaea that bridge the gap between prokaryotes and eukaryotes.</title>
        <authorList>
            <person name="Spang A."/>
            <person name="Saw J.H."/>
            <person name="Jorgensen S.L."/>
            <person name="Zaremba-Niedzwiedzka K."/>
            <person name="Martijn J."/>
            <person name="Lind A.E."/>
            <person name="van Eijk R."/>
            <person name="Schleper C."/>
            <person name="Guy L."/>
            <person name="Ettema T.J."/>
        </authorList>
    </citation>
    <scope>NUCLEOTIDE SEQUENCE</scope>
</reference>
<comment type="caution">
    <text evidence="1">The sequence shown here is derived from an EMBL/GenBank/DDBJ whole genome shotgun (WGS) entry which is preliminary data.</text>
</comment>
<proteinExistence type="predicted"/>
<organism evidence="1">
    <name type="scientific">marine sediment metagenome</name>
    <dbReference type="NCBI Taxonomy" id="412755"/>
    <lineage>
        <taxon>unclassified sequences</taxon>
        <taxon>metagenomes</taxon>
        <taxon>ecological metagenomes</taxon>
    </lineage>
</organism>
<dbReference type="AlphaFoldDB" id="A0A0F9A4Z1"/>
<protein>
    <submittedName>
        <fullName evidence="1">Uncharacterized protein</fullName>
    </submittedName>
</protein>
<sequence>MNSVVCNKKDECQYKGCTSATEHRHSDICDTPCAGSRGVKGALCEPVPTDLTYPLRPPSGEPAQVRCDTAGEAGACEGCDHGRDHEIIPFKCHTKRG</sequence>
<accession>A0A0F9A4Z1</accession>